<keyword evidence="1" id="KW-0067">ATP-binding</keyword>
<sequence>MIKVSNLDKSFDGFRALSDLNLNVRKGSIYGLVGTNGAGKTTLIKHVTGVLKQDQGEILIEGAPVYENIPVKERMGFIPDDLYFFASYNLKESAKFYRSIYPNWSQERYTHMVKQFELNERRKLSKFSKGMQKQAAFILTMSSMPDYLILDEPIDGLDPIIRKLVWKYIIEDVAEREMTVLVSSHNLRELEGICDSIGILSKGKMMIERDLDELKSDIHKIQVAFKESSDDPYQGLNVLHKESRGTVDLLIIRNKKEDVESVINESHPVIFDMLPLSLEEIFIYELGGGDNEIEGIIF</sequence>
<organism evidence="1 2">
    <name type="scientific">Anoxybacterium hadale</name>
    <dbReference type="NCBI Taxonomy" id="3408580"/>
    <lineage>
        <taxon>Bacteria</taxon>
        <taxon>Bacillati</taxon>
        <taxon>Bacillota</taxon>
        <taxon>Clostridia</taxon>
        <taxon>Peptostreptococcales</taxon>
        <taxon>Anaerovoracaceae</taxon>
        <taxon>Anoxybacterium</taxon>
    </lineage>
</organism>
<keyword evidence="2" id="KW-1185">Reference proteome</keyword>
<proteinExistence type="predicted"/>
<accession>A0ACD1A7Z8</accession>
<dbReference type="EMBL" id="CP042469">
    <property type="protein sequence ID" value="QOX62512.1"/>
    <property type="molecule type" value="Genomic_DNA"/>
</dbReference>
<evidence type="ECO:0000313" key="2">
    <source>
        <dbReference type="Proteomes" id="UP000594014"/>
    </source>
</evidence>
<dbReference type="Proteomes" id="UP000594014">
    <property type="component" value="Chromosome"/>
</dbReference>
<evidence type="ECO:0000313" key="1">
    <source>
        <dbReference type="EMBL" id="QOX62512.1"/>
    </source>
</evidence>
<protein>
    <submittedName>
        <fullName evidence="1">ABC transporter ATP-binding protein</fullName>
    </submittedName>
</protein>
<reference evidence="1" key="1">
    <citation type="submission" date="2019-08" db="EMBL/GenBank/DDBJ databases">
        <title>Genome sequence of Clostridiales bacterium MT110.</title>
        <authorList>
            <person name="Cao J."/>
        </authorList>
    </citation>
    <scope>NUCLEOTIDE SEQUENCE</scope>
    <source>
        <strain evidence="1">MT110</strain>
    </source>
</reference>
<gene>
    <name evidence="1" type="ORF">FRZ06_03695</name>
</gene>
<name>A0ACD1A7Z8_9FIRM</name>
<keyword evidence="1" id="KW-0547">Nucleotide-binding</keyword>